<keyword evidence="2" id="KW-0812">Transmembrane</keyword>
<feature type="compositionally biased region" description="Basic and acidic residues" evidence="1">
    <location>
        <begin position="636"/>
        <end position="645"/>
    </location>
</feature>
<dbReference type="Pfam" id="PF09463">
    <property type="entry name" value="Opy2"/>
    <property type="match status" value="1"/>
</dbReference>
<evidence type="ECO:0000313" key="4">
    <source>
        <dbReference type="EMBL" id="OCB84611.1"/>
    </source>
</evidence>
<feature type="compositionally biased region" description="Low complexity" evidence="1">
    <location>
        <begin position="396"/>
        <end position="407"/>
    </location>
</feature>
<dbReference type="InterPro" id="IPR018571">
    <property type="entry name" value="Membrane_anchor_Opy2_N"/>
</dbReference>
<evidence type="ECO:0000256" key="2">
    <source>
        <dbReference type="SAM" id="Phobius"/>
    </source>
</evidence>
<sequence length="740" mass="76398">MHLHDDIFLHRRCVECPDDAPACSCGVGFQCIITSRACDACPSASCVSAADTSSSGNSGGVSGGAIAGAVVGALVLLAASVALLFYCRRRLRAEKTRDQPAVEPKPDVPARAEAVLSRPDPVEKPRSPSPSPHEPESVRMYSVMSNSTINLDPQAAAGGPPSQNSHPSNRGSVQSNPFNDTHSIQTTSASTQSTNVIPIALVPHGSVSSPPHSPASDSPSSGASSSAPARPARSPDLGLHFGPLSSGLNLEHVNVSKDSFRPPNAHYAQSQVSGLSGFSSRDSVMTSGSFASDVLYEAPQIVTNAGRVNVLKAEVVSVQGTAPGTPMPSSSGGQSLKPAMASRMSKGLPARSPLAQSSFGPTDAVSVSESDAEGQEIEYHPQRNPFGDEHSSRLHTGNTTTTFGGTTPIPIPSTASPNHQYPRHRADEQDSDDSPASGRPLSTLTQATSIIGAEIGGATVVRLNSTGSANNRLTSARLVTPTSGPLRSQDDRVLQQQQAQALAAARARAAASGLPMPGTSSHHSITSSSSGSSVGGSPNPAYLHSRRVSEASVMSAGADSLLESFTFVPPSPIANRPLRSPSSPLATQTAVGGVGGVPPVPPLPKQINQNQKGEKEEQTKRQVQGLSSASTGIEGYDFRIDDGQGGKEQQTQASVPSTISNTNTNTNTNSNLNSKVDTPQRSRNTSANKPPPSAASNNLNGDGTLKGRQRASLDTLALTADLSAFPLNFDEGRGSFGVSK</sequence>
<evidence type="ECO:0000259" key="3">
    <source>
        <dbReference type="Pfam" id="PF09463"/>
    </source>
</evidence>
<gene>
    <name evidence="4" type="ORF">A7U60_g8598</name>
</gene>
<keyword evidence="2" id="KW-1133">Transmembrane helix</keyword>
<feature type="region of interest" description="Disordered" evidence="1">
    <location>
        <begin position="321"/>
        <end position="441"/>
    </location>
</feature>
<feature type="transmembrane region" description="Helical" evidence="2">
    <location>
        <begin position="65"/>
        <end position="87"/>
    </location>
</feature>
<feature type="compositionally biased region" description="Low complexity" evidence="1">
    <location>
        <begin position="518"/>
        <end position="537"/>
    </location>
</feature>
<feature type="region of interest" description="Disordered" evidence="1">
    <location>
        <begin position="504"/>
        <end position="543"/>
    </location>
</feature>
<name>A0A9Q5HRE5_SANBA</name>
<protein>
    <recommendedName>
        <fullName evidence="3">Membrane anchor Opy2 N-terminal domain-containing protein</fullName>
    </recommendedName>
</protein>
<feature type="compositionally biased region" description="Polar residues" evidence="1">
    <location>
        <begin position="647"/>
        <end position="656"/>
    </location>
</feature>
<feature type="compositionally biased region" description="Low complexity" evidence="1">
    <location>
        <begin position="181"/>
        <end position="194"/>
    </location>
</feature>
<keyword evidence="5" id="KW-1185">Reference proteome</keyword>
<comment type="caution">
    <text evidence="4">The sequence shown here is derived from an EMBL/GenBank/DDBJ whole genome shotgun (WGS) entry which is preliminary data.</text>
</comment>
<feature type="compositionally biased region" description="Basic and acidic residues" evidence="1">
    <location>
        <begin position="377"/>
        <end position="392"/>
    </location>
</feature>
<feature type="compositionally biased region" description="Polar residues" evidence="1">
    <location>
        <begin position="321"/>
        <end position="334"/>
    </location>
</feature>
<dbReference type="EMBL" id="LNZH02000215">
    <property type="protein sequence ID" value="OCB84611.1"/>
    <property type="molecule type" value="Genomic_DNA"/>
</dbReference>
<evidence type="ECO:0000313" key="5">
    <source>
        <dbReference type="Proteomes" id="UP000757232"/>
    </source>
</evidence>
<feature type="region of interest" description="Disordered" evidence="1">
    <location>
        <begin position="95"/>
        <end position="137"/>
    </location>
</feature>
<feature type="compositionally biased region" description="Polar residues" evidence="1">
    <location>
        <begin position="580"/>
        <end position="590"/>
    </location>
</feature>
<feature type="compositionally biased region" description="Polar residues" evidence="1">
    <location>
        <begin position="675"/>
        <end position="701"/>
    </location>
</feature>
<feature type="compositionally biased region" description="Polar residues" evidence="1">
    <location>
        <begin position="161"/>
        <end position="180"/>
    </location>
</feature>
<feature type="compositionally biased region" description="Polar residues" evidence="1">
    <location>
        <begin position="621"/>
        <end position="631"/>
    </location>
</feature>
<reference evidence="4" key="1">
    <citation type="submission" date="2016-06" db="EMBL/GenBank/DDBJ databases">
        <title>Draft Genome sequence of the fungus Inonotus baumii.</title>
        <authorList>
            <person name="Zhu H."/>
            <person name="Lin W."/>
        </authorList>
    </citation>
    <scope>NUCLEOTIDE SEQUENCE</scope>
    <source>
        <strain evidence="4">821</strain>
    </source>
</reference>
<keyword evidence="2" id="KW-0472">Membrane</keyword>
<dbReference type="OrthoDB" id="2402916at2759"/>
<dbReference type="AlphaFoldDB" id="A0A9Q5HRE5"/>
<feature type="compositionally biased region" description="Low complexity" evidence="1">
    <location>
        <begin position="202"/>
        <end position="236"/>
    </location>
</feature>
<evidence type="ECO:0000256" key="1">
    <source>
        <dbReference type="SAM" id="MobiDB-lite"/>
    </source>
</evidence>
<feature type="compositionally biased region" description="Basic and acidic residues" evidence="1">
    <location>
        <begin position="95"/>
        <end position="110"/>
    </location>
</feature>
<organism evidence="4 5">
    <name type="scientific">Sanghuangporus baumii</name>
    <name type="common">Phellinus baumii</name>
    <dbReference type="NCBI Taxonomy" id="108892"/>
    <lineage>
        <taxon>Eukaryota</taxon>
        <taxon>Fungi</taxon>
        <taxon>Dikarya</taxon>
        <taxon>Basidiomycota</taxon>
        <taxon>Agaricomycotina</taxon>
        <taxon>Agaricomycetes</taxon>
        <taxon>Hymenochaetales</taxon>
        <taxon>Hymenochaetaceae</taxon>
        <taxon>Sanghuangporus</taxon>
    </lineage>
</organism>
<feature type="domain" description="Membrane anchor Opy2 N-terminal" evidence="3">
    <location>
        <begin position="13"/>
        <end position="46"/>
    </location>
</feature>
<proteinExistence type="predicted"/>
<feature type="region of interest" description="Disordered" evidence="1">
    <location>
        <begin position="150"/>
        <end position="240"/>
    </location>
</feature>
<feature type="compositionally biased region" description="Low complexity" evidence="1">
    <location>
        <begin position="657"/>
        <end position="674"/>
    </location>
</feature>
<accession>A0A9Q5HRE5</accession>
<dbReference type="Proteomes" id="UP000757232">
    <property type="component" value="Unassembled WGS sequence"/>
</dbReference>
<feature type="compositionally biased region" description="Polar residues" evidence="1">
    <location>
        <begin position="354"/>
        <end position="369"/>
    </location>
</feature>
<feature type="region of interest" description="Disordered" evidence="1">
    <location>
        <begin position="576"/>
        <end position="708"/>
    </location>
</feature>